<gene>
    <name evidence="2" type="ORF">BJX63DRAFT_437318</name>
</gene>
<feature type="chain" id="PRO_5045406050" description="Secreted protein" evidence="1">
    <location>
        <begin position="20"/>
        <end position="215"/>
    </location>
</feature>
<reference evidence="2 3" key="1">
    <citation type="submission" date="2024-07" db="EMBL/GenBank/DDBJ databases">
        <title>Section-level genome sequencing and comparative genomics of Aspergillus sections Usti and Cavernicolus.</title>
        <authorList>
            <consortium name="Lawrence Berkeley National Laboratory"/>
            <person name="Nybo J.L."/>
            <person name="Vesth T.C."/>
            <person name="Theobald S."/>
            <person name="Frisvad J.C."/>
            <person name="Larsen T.O."/>
            <person name="Kjaerboelling I."/>
            <person name="Rothschild-Mancinelli K."/>
            <person name="Lyhne E.K."/>
            <person name="Kogle M.E."/>
            <person name="Barry K."/>
            <person name="Clum A."/>
            <person name="Na H."/>
            <person name="Ledsgaard L."/>
            <person name="Lin J."/>
            <person name="Lipzen A."/>
            <person name="Kuo A."/>
            <person name="Riley R."/>
            <person name="Mondo S."/>
            <person name="Labutti K."/>
            <person name="Haridas S."/>
            <person name="Pangalinan J."/>
            <person name="Salamov A.A."/>
            <person name="Simmons B.A."/>
            <person name="Magnuson J.K."/>
            <person name="Chen J."/>
            <person name="Drula E."/>
            <person name="Henrissat B."/>
            <person name="Wiebenga A."/>
            <person name="Lubbers R.J."/>
            <person name="Gomes A.C."/>
            <person name="Makela M.R."/>
            <person name="Stajich J."/>
            <person name="Grigoriev I.V."/>
            <person name="Mortensen U.H."/>
            <person name="De Vries R.P."/>
            <person name="Baker S.E."/>
            <person name="Andersen M.R."/>
        </authorList>
    </citation>
    <scope>NUCLEOTIDE SEQUENCE [LARGE SCALE GENOMIC DNA]</scope>
    <source>
        <strain evidence="2 3">CBS 588.65</strain>
    </source>
</reference>
<dbReference type="PANTHER" id="PTHR35605">
    <property type="entry name" value="ECP2 EFFECTOR PROTEIN DOMAIN-CONTAINING PROTEIN-RELATED"/>
    <property type="match status" value="1"/>
</dbReference>
<organism evidence="2 3">
    <name type="scientific">Aspergillus granulosus</name>
    <dbReference type="NCBI Taxonomy" id="176169"/>
    <lineage>
        <taxon>Eukaryota</taxon>
        <taxon>Fungi</taxon>
        <taxon>Dikarya</taxon>
        <taxon>Ascomycota</taxon>
        <taxon>Pezizomycotina</taxon>
        <taxon>Eurotiomycetes</taxon>
        <taxon>Eurotiomycetidae</taxon>
        <taxon>Eurotiales</taxon>
        <taxon>Aspergillaceae</taxon>
        <taxon>Aspergillus</taxon>
        <taxon>Aspergillus subgen. Nidulantes</taxon>
    </lineage>
</organism>
<dbReference type="PANTHER" id="PTHR35605:SF1">
    <property type="entry name" value="ECP2 EFFECTOR PROTEIN DOMAIN-CONTAINING PROTEIN-RELATED"/>
    <property type="match status" value="1"/>
</dbReference>
<evidence type="ECO:0000313" key="2">
    <source>
        <dbReference type="EMBL" id="KAL2803003.1"/>
    </source>
</evidence>
<sequence>MQLIGVLAVSLSVIAPVAALAMVEDAAGPFFTNNVPEGYKIVDMTWTGALEEGGKEYSFKGTIESVETQIKELNPDWSLLNLVNETSVLESRSDLSKRNQIFPVLCNNRPEGYADSLVIAQGIMYLEGLGRCHIPARACARVSCSWNSAIWACNDNYGDITPACPYLADYARNIINACTVESSVCGSTLCIYQRNARGQQFDTDNYNVIVAGDRC</sequence>
<dbReference type="Proteomes" id="UP001610334">
    <property type="component" value="Unassembled WGS sequence"/>
</dbReference>
<dbReference type="EMBL" id="JBFXLT010000154">
    <property type="protein sequence ID" value="KAL2803003.1"/>
    <property type="molecule type" value="Genomic_DNA"/>
</dbReference>
<keyword evidence="3" id="KW-1185">Reference proteome</keyword>
<protein>
    <recommendedName>
        <fullName evidence="4">Secreted protein</fullName>
    </recommendedName>
</protein>
<comment type="caution">
    <text evidence="2">The sequence shown here is derived from an EMBL/GenBank/DDBJ whole genome shotgun (WGS) entry which is preliminary data.</text>
</comment>
<feature type="signal peptide" evidence="1">
    <location>
        <begin position="1"/>
        <end position="19"/>
    </location>
</feature>
<evidence type="ECO:0000313" key="3">
    <source>
        <dbReference type="Proteomes" id="UP001610334"/>
    </source>
</evidence>
<name>A0ABR4GVB1_9EURO</name>
<proteinExistence type="predicted"/>
<keyword evidence="1" id="KW-0732">Signal</keyword>
<accession>A0ABR4GVB1</accession>
<evidence type="ECO:0000256" key="1">
    <source>
        <dbReference type="SAM" id="SignalP"/>
    </source>
</evidence>
<evidence type="ECO:0008006" key="4">
    <source>
        <dbReference type="Google" id="ProtNLM"/>
    </source>
</evidence>